<evidence type="ECO:0000313" key="1">
    <source>
        <dbReference type="EMBL" id="SEW52887.1"/>
    </source>
</evidence>
<dbReference type="AlphaFoldDB" id="A0A1I0S9I4"/>
<gene>
    <name evidence="1" type="ORF">SAMN04488122_5212</name>
</gene>
<accession>A0A1I0S9I4</accession>
<dbReference type="EMBL" id="FOJG01000002">
    <property type="protein sequence ID" value="SEW52887.1"/>
    <property type="molecule type" value="Genomic_DNA"/>
</dbReference>
<organism evidence="1 2">
    <name type="scientific">Chitinophaga arvensicola</name>
    <dbReference type="NCBI Taxonomy" id="29529"/>
    <lineage>
        <taxon>Bacteria</taxon>
        <taxon>Pseudomonadati</taxon>
        <taxon>Bacteroidota</taxon>
        <taxon>Chitinophagia</taxon>
        <taxon>Chitinophagales</taxon>
        <taxon>Chitinophagaceae</taxon>
        <taxon>Chitinophaga</taxon>
    </lineage>
</organism>
<dbReference type="STRING" id="29529.SAMN04488122_5212"/>
<evidence type="ECO:0000313" key="2">
    <source>
        <dbReference type="Proteomes" id="UP000199310"/>
    </source>
</evidence>
<dbReference type="Proteomes" id="UP000199310">
    <property type="component" value="Unassembled WGS sequence"/>
</dbReference>
<proteinExistence type="predicted"/>
<name>A0A1I0S9I4_9BACT</name>
<sequence>MKKTERHQTDRSRNCCYHLTSFYPLIANTKKNTL</sequence>
<reference evidence="2" key="1">
    <citation type="submission" date="2016-10" db="EMBL/GenBank/DDBJ databases">
        <authorList>
            <person name="Varghese N."/>
            <person name="Submissions S."/>
        </authorList>
    </citation>
    <scope>NUCLEOTIDE SEQUENCE [LARGE SCALE GENOMIC DNA]</scope>
    <source>
        <strain evidence="2">DSM 3695</strain>
    </source>
</reference>
<keyword evidence="2" id="KW-1185">Reference proteome</keyword>
<protein>
    <submittedName>
        <fullName evidence="1">Uncharacterized protein</fullName>
    </submittedName>
</protein>